<dbReference type="EMBL" id="JANPWB010000016">
    <property type="protein sequence ID" value="KAJ1082379.1"/>
    <property type="molecule type" value="Genomic_DNA"/>
</dbReference>
<sequence>MLIGGRLITTGSWETVLRLRWCCRERVRRKRWCEEQGAETAKLRVARLVAGGADQRPIGNGKLLGDGAAGRECAGRGGLQNRVLRW</sequence>
<gene>
    <name evidence="1" type="ORF">NDU88_002547</name>
</gene>
<dbReference type="Proteomes" id="UP001066276">
    <property type="component" value="Chromosome 12"/>
</dbReference>
<reference evidence="1" key="1">
    <citation type="journal article" date="2022" name="bioRxiv">
        <title>Sequencing and chromosome-scale assembly of the giantPleurodeles waltlgenome.</title>
        <authorList>
            <person name="Brown T."/>
            <person name="Elewa A."/>
            <person name="Iarovenko S."/>
            <person name="Subramanian E."/>
            <person name="Araus A.J."/>
            <person name="Petzold A."/>
            <person name="Susuki M."/>
            <person name="Suzuki K.-i.T."/>
            <person name="Hayashi T."/>
            <person name="Toyoda A."/>
            <person name="Oliveira C."/>
            <person name="Osipova E."/>
            <person name="Leigh N.D."/>
            <person name="Simon A."/>
            <person name="Yun M.H."/>
        </authorList>
    </citation>
    <scope>NUCLEOTIDE SEQUENCE</scope>
    <source>
        <strain evidence="1">20211129_DDA</strain>
        <tissue evidence="1">Liver</tissue>
    </source>
</reference>
<organism evidence="1 2">
    <name type="scientific">Pleurodeles waltl</name>
    <name type="common">Iberian ribbed newt</name>
    <dbReference type="NCBI Taxonomy" id="8319"/>
    <lineage>
        <taxon>Eukaryota</taxon>
        <taxon>Metazoa</taxon>
        <taxon>Chordata</taxon>
        <taxon>Craniata</taxon>
        <taxon>Vertebrata</taxon>
        <taxon>Euteleostomi</taxon>
        <taxon>Amphibia</taxon>
        <taxon>Batrachia</taxon>
        <taxon>Caudata</taxon>
        <taxon>Salamandroidea</taxon>
        <taxon>Salamandridae</taxon>
        <taxon>Pleurodelinae</taxon>
        <taxon>Pleurodeles</taxon>
    </lineage>
</organism>
<accession>A0AAV7KVQ8</accession>
<dbReference type="AlphaFoldDB" id="A0AAV7KVQ8"/>
<keyword evidence="2" id="KW-1185">Reference proteome</keyword>
<comment type="caution">
    <text evidence="1">The sequence shown here is derived from an EMBL/GenBank/DDBJ whole genome shotgun (WGS) entry which is preliminary data.</text>
</comment>
<evidence type="ECO:0000313" key="2">
    <source>
        <dbReference type="Proteomes" id="UP001066276"/>
    </source>
</evidence>
<proteinExistence type="predicted"/>
<name>A0AAV7KVQ8_PLEWA</name>
<protein>
    <submittedName>
        <fullName evidence="1">Uncharacterized protein</fullName>
    </submittedName>
</protein>
<evidence type="ECO:0000313" key="1">
    <source>
        <dbReference type="EMBL" id="KAJ1082379.1"/>
    </source>
</evidence>